<feature type="transmembrane region" description="Helical" evidence="5">
    <location>
        <begin position="61"/>
        <end position="84"/>
    </location>
</feature>
<evidence type="ECO:0000313" key="6">
    <source>
        <dbReference type="EMBL" id="MBC2651128.1"/>
    </source>
</evidence>
<sequence length="146" mass="15575">MEGLQSGQAGRWPVMARKGLLIVLAIPMAAFFAFVGFYKAFAPMAELARHGAWTAHVPEWIGRPMGWTELVGAVAMALAAIPGLGRRVGPFASRMAVWLALSQVVSAWVHVTHGEASALPQNLFLFVTLLVIAGLCRAPANQQGKA</sequence>
<feature type="transmembrane region" description="Helical" evidence="5">
    <location>
        <begin position="123"/>
        <end position="140"/>
    </location>
</feature>
<comment type="caution">
    <text evidence="6">The sequence shown here is derived from an EMBL/GenBank/DDBJ whole genome shotgun (WGS) entry which is preliminary data.</text>
</comment>
<keyword evidence="7" id="KW-1185">Reference proteome</keyword>
<gene>
    <name evidence="6" type="ORF">H7F49_05390</name>
</gene>
<name>A0A7X1F6A1_9SPHN</name>
<evidence type="ECO:0000256" key="1">
    <source>
        <dbReference type="ARBA" id="ARBA00004141"/>
    </source>
</evidence>
<accession>A0A7X1F6A1</accession>
<organism evidence="6 7">
    <name type="scientific">Novosphingobium aerophilum</name>
    <dbReference type="NCBI Taxonomy" id="2839843"/>
    <lineage>
        <taxon>Bacteria</taxon>
        <taxon>Pseudomonadati</taxon>
        <taxon>Pseudomonadota</taxon>
        <taxon>Alphaproteobacteria</taxon>
        <taxon>Sphingomonadales</taxon>
        <taxon>Sphingomonadaceae</taxon>
        <taxon>Novosphingobium</taxon>
    </lineage>
</organism>
<evidence type="ECO:0000256" key="4">
    <source>
        <dbReference type="ARBA" id="ARBA00023136"/>
    </source>
</evidence>
<dbReference type="RefSeq" id="WP_185682554.1">
    <property type="nucleotide sequence ID" value="NZ_JACLAU010000005.1"/>
</dbReference>
<evidence type="ECO:0000256" key="5">
    <source>
        <dbReference type="SAM" id="Phobius"/>
    </source>
</evidence>
<reference evidence="6 7" key="1">
    <citation type="submission" date="2020-08" db="EMBL/GenBank/DDBJ databases">
        <title>The genome sequence of Novosphingobium flavum 4Y4.</title>
        <authorList>
            <person name="Liu Y."/>
        </authorList>
    </citation>
    <scope>NUCLEOTIDE SEQUENCE [LARGE SCALE GENOMIC DNA]</scope>
    <source>
        <strain evidence="6 7">4Y4</strain>
    </source>
</reference>
<keyword evidence="2 5" id="KW-0812">Transmembrane</keyword>
<feature type="transmembrane region" description="Helical" evidence="5">
    <location>
        <begin position="91"/>
        <end position="111"/>
    </location>
</feature>
<protein>
    <submittedName>
        <fullName evidence="6">DoxX family protein</fullName>
    </submittedName>
</protein>
<dbReference type="InterPro" id="IPR032808">
    <property type="entry name" value="DoxX"/>
</dbReference>
<keyword evidence="4 5" id="KW-0472">Membrane</keyword>
<proteinExistence type="predicted"/>
<dbReference type="AlphaFoldDB" id="A0A7X1F6A1"/>
<keyword evidence="3 5" id="KW-1133">Transmembrane helix</keyword>
<comment type="subcellular location">
    <subcellularLocation>
        <location evidence="1">Membrane</location>
        <topology evidence="1">Multi-pass membrane protein</topology>
    </subcellularLocation>
</comment>
<feature type="transmembrane region" description="Helical" evidence="5">
    <location>
        <begin position="20"/>
        <end position="41"/>
    </location>
</feature>
<evidence type="ECO:0000256" key="3">
    <source>
        <dbReference type="ARBA" id="ARBA00022989"/>
    </source>
</evidence>
<evidence type="ECO:0000256" key="2">
    <source>
        <dbReference type="ARBA" id="ARBA00022692"/>
    </source>
</evidence>
<evidence type="ECO:0000313" key="7">
    <source>
        <dbReference type="Proteomes" id="UP000520156"/>
    </source>
</evidence>
<dbReference type="EMBL" id="JACLAU010000005">
    <property type="protein sequence ID" value="MBC2651128.1"/>
    <property type="molecule type" value="Genomic_DNA"/>
</dbReference>
<dbReference type="Proteomes" id="UP000520156">
    <property type="component" value="Unassembled WGS sequence"/>
</dbReference>
<dbReference type="GO" id="GO:0016020">
    <property type="term" value="C:membrane"/>
    <property type="evidence" value="ECO:0007669"/>
    <property type="project" value="UniProtKB-SubCell"/>
</dbReference>
<dbReference type="Pfam" id="PF13564">
    <property type="entry name" value="DoxX_2"/>
    <property type="match status" value="1"/>
</dbReference>